<dbReference type="NCBIfam" id="TIGR02073">
    <property type="entry name" value="PBP_1c"/>
    <property type="match status" value="1"/>
</dbReference>
<evidence type="ECO:0000256" key="10">
    <source>
        <dbReference type="ARBA" id="ARBA00022968"/>
    </source>
</evidence>
<dbReference type="GO" id="GO:0006508">
    <property type="term" value="P:proteolysis"/>
    <property type="evidence" value="ECO:0007669"/>
    <property type="project" value="UniProtKB-KW"/>
</dbReference>
<dbReference type="GO" id="GO:0008658">
    <property type="term" value="F:penicillin binding"/>
    <property type="evidence" value="ECO:0007669"/>
    <property type="project" value="InterPro"/>
</dbReference>
<evidence type="ECO:0000259" key="17">
    <source>
        <dbReference type="Pfam" id="PF00912"/>
    </source>
</evidence>
<dbReference type="AlphaFoldDB" id="A0A938XS62"/>
<evidence type="ECO:0000256" key="9">
    <source>
        <dbReference type="ARBA" id="ARBA00022801"/>
    </source>
</evidence>
<keyword evidence="8 19" id="KW-0808">Transferase</keyword>
<evidence type="ECO:0000313" key="19">
    <source>
        <dbReference type="EMBL" id="MBM7556473.1"/>
    </source>
</evidence>
<evidence type="ECO:0000313" key="20">
    <source>
        <dbReference type="Proteomes" id="UP000774000"/>
    </source>
</evidence>
<evidence type="ECO:0000256" key="7">
    <source>
        <dbReference type="ARBA" id="ARBA00022676"/>
    </source>
</evidence>
<dbReference type="SUPFAM" id="SSF56601">
    <property type="entry name" value="beta-lactamase/transpeptidase-like"/>
    <property type="match status" value="1"/>
</dbReference>
<dbReference type="PANTHER" id="PTHR32282">
    <property type="entry name" value="BINDING PROTEIN TRANSPEPTIDASE, PUTATIVE-RELATED"/>
    <property type="match status" value="1"/>
</dbReference>
<keyword evidence="20" id="KW-1185">Reference proteome</keyword>
<evidence type="ECO:0000259" key="18">
    <source>
        <dbReference type="Pfam" id="PF06832"/>
    </source>
</evidence>
<reference evidence="19" key="1">
    <citation type="submission" date="2021-01" db="EMBL/GenBank/DDBJ databases">
        <title>Genomic Encyclopedia of Type Strains, Phase IV (KMG-IV): sequencing the most valuable type-strain genomes for metagenomic binning, comparative biology and taxonomic classification.</title>
        <authorList>
            <person name="Goeker M."/>
        </authorList>
    </citation>
    <scope>NUCLEOTIDE SEQUENCE</scope>
    <source>
        <strain evidence="19">DSM 23230</strain>
    </source>
</reference>
<name>A0A938XS62_9FIRM</name>
<evidence type="ECO:0000256" key="12">
    <source>
        <dbReference type="ARBA" id="ARBA00023268"/>
    </source>
</evidence>
<comment type="caution">
    <text evidence="19">The sequence shown here is derived from an EMBL/GenBank/DDBJ whole genome shotgun (WGS) entry which is preliminary data.</text>
</comment>
<evidence type="ECO:0000256" key="11">
    <source>
        <dbReference type="ARBA" id="ARBA00023251"/>
    </source>
</evidence>
<comment type="subcellular location">
    <subcellularLocation>
        <location evidence="2">Cell membrane</location>
        <topology evidence="2">Single-pass type II membrane protein</topology>
    </subcellularLocation>
</comment>
<dbReference type="InterPro" id="IPR023346">
    <property type="entry name" value="Lysozyme-like_dom_sf"/>
</dbReference>
<comment type="catalytic activity">
    <reaction evidence="13">
        <text>Preferential cleavage: (Ac)2-L-Lys-D-Ala-|-D-Ala. Also transpeptidation of peptidyl-alanyl moieties that are N-acyl substituents of D-alanine.</text>
        <dbReference type="EC" id="3.4.16.4"/>
    </reaction>
</comment>
<evidence type="ECO:0000256" key="5">
    <source>
        <dbReference type="ARBA" id="ARBA00022645"/>
    </source>
</evidence>
<evidence type="ECO:0000256" key="13">
    <source>
        <dbReference type="ARBA" id="ARBA00034000"/>
    </source>
</evidence>
<evidence type="ECO:0000256" key="8">
    <source>
        <dbReference type="ARBA" id="ARBA00022679"/>
    </source>
</evidence>
<dbReference type="SUPFAM" id="SSF53955">
    <property type="entry name" value="Lysozyme-like"/>
    <property type="match status" value="1"/>
</dbReference>
<dbReference type="EC" id="3.4.16.4" evidence="3"/>
<dbReference type="RefSeq" id="WP_204701247.1">
    <property type="nucleotide sequence ID" value="NZ_JAFBDQ010000005.1"/>
</dbReference>
<dbReference type="GO" id="GO:0009002">
    <property type="term" value="F:serine-type D-Ala-D-Ala carboxypeptidase activity"/>
    <property type="evidence" value="ECO:0007669"/>
    <property type="project" value="UniProtKB-EC"/>
</dbReference>
<gene>
    <name evidence="19" type="ORF">JOC47_001316</name>
</gene>
<evidence type="ECO:0000256" key="1">
    <source>
        <dbReference type="ARBA" id="ARBA00002624"/>
    </source>
</evidence>
<dbReference type="InterPro" id="IPR036950">
    <property type="entry name" value="PBP_transglycosylase"/>
</dbReference>
<dbReference type="Pfam" id="PF00905">
    <property type="entry name" value="Transpeptidase"/>
    <property type="match status" value="1"/>
</dbReference>
<keyword evidence="7 19" id="KW-0328">Glycosyltransferase</keyword>
<organism evidence="19 20">
    <name type="scientific">Halanaerobacter jeridensis</name>
    <dbReference type="NCBI Taxonomy" id="706427"/>
    <lineage>
        <taxon>Bacteria</taxon>
        <taxon>Bacillati</taxon>
        <taxon>Bacillota</taxon>
        <taxon>Clostridia</taxon>
        <taxon>Halanaerobiales</taxon>
        <taxon>Halobacteroidaceae</taxon>
        <taxon>Halanaerobacter</taxon>
    </lineage>
</organism>
<accession>A0A938XS62</accession>
<feature type="domain" description="Glycosyl transferase family 51" evidence="17">
    <location>
        <begin position="58"/>
        <end position="223"/>
    </location>
</feature>
<dbReference type="InterPro" id="IPR001460">
    <property type="entry name" value="PCN-bd_Tpept"/>
</dbReference>
<dbReference type="Pfam" id="PF06832">
    <property type="entry name" value="BiPBP_C"/>
    <property type="match status" value="1"/>
</dbReference>
<dbReference type="Gene3D" id="1.10.3810.10">
    <property type="entry name" value="Biosynthetic peptidoglycan transglycosylase-like"/>
    <property type="match status" value="1"/>
</dbReference>
<evidence type="ECO:0000256" key="15">
    <source>
        <dbReference type="ARBA" id="ARBA00049902"/>
    </source>
</evidence>
<dbReference type="GO" id="GO:0008955">
    <property type="term" value="F:peptidoglycan glycosyltransferase activity"/>
    <property type="evidence" value="ECO:0007669"/>
    <property type="project" value="UniProtKB-EC"/>
</dbReference>
<evidence type="ECO:0000256" key="14">
    <source>
        <dbReference type="ARBA" id="ARBA00044770"/>
    </source>
</evidence>
<dbReference type="EC" id="2.4.99.28" evidence="14"/>
<dbReference type="GO" id="GO:0046677">
    <property type="term" value="P:response to antibiotic"/>
    <property type="evidence" value="ECO:0007669"/>
    <property type="project" value="UniProtKB-KW"/>
</dbReference>
<evidence type="ECO:0000256" key="4">
    <source>
        <dbReference type="ARBA" id="ARBA00018638"/>
    </source>
</evidence>
<dbReference type="Gene3D" id="3.40.710.10">
    <property type="entry name" value="DD-peptidase/beta-lactamase superfamily"/>
    <property type="match status" value="1"/>
</dbReference>
<dbReference type="InterPro" id="IPR050396">
    <property type="entry name" value="Glycosyltr_51/Transpeptidase"/>
</dbReference>
<keyword evidence="6" id="KW-0645">Protease</keyword>
<dbReference type="InterPro" id="IPR011815">
    <property type="entry name" value="PBP_1c"/>
</dbReference>
<dbReference type="EMBL" id="JAFBDQ010000005">
    <property type="protein sequence ID" value="MBM7556473.1"/>
    <property type="molecule type" value="Genomic_DNA"/>
</dbReference>
<keyword evidence="5" id="KW-0121">Carboxypeptidase</keyword>
<dbReference type="GO" id="GO:0009252">
    <property type="term" value="P:peptidoglycan biosynthetic process"/>
    <property type="evidence" value="ECO:0007669"/>
    <property type="project" value="InterPro"/>
</dbReference>
<dbReference type="Proteomes" id="UP000774000">
    <property type="component" value="Unassembled WGS sequence"/>
</dbReference>
<keyword evidence="10" id="KW-0812">Transmembrane</keyword>
<dbReference type="Pfam" id="PF00912">
    <property type="entry name" value="Transgly"/>
    <property type="match status" value="1"/>
</dbReference>
<sequence length="780" mass="87590">MFNNKVKIILASLIAVLIIGGGVWQLTKLPAPLFPDDYSTVVVDEDGEQLRVFLNSQEQWIFPPQDKELPAKLITAVTQFEDKRFYSHWGVDPLAVGRAIVQDLRAGKIVSGASTITMQVARLAKEKDRTVVNKLIEMIQALRLEMKYSKEEILRLYLNHAPYGGNIKGYQAAAQRYFGKEAADLTWGQASLLAVLPNSPSLINPTRGREKLKTKRNRLLDKLQRKGIIDETTCQLAQAEEIPQGEQAFDLAAPHLARRLNNKYKQDVIKTTINKDLQQQSTQIVQKYMQKLQQQGVNNCAVLIADTKTGQVKSYIGSNDYFDHQHSGKIDGVQMKRSSGSILKPFLYAGAMDQGLIIPPSKIEDIPNSYGAYSPYNADNDFAGVVTARKALVNSLNAPAVSLLDQYGVQEFYNLLEEAGITTLFRDAEAYGLPLALGGAEIKVWDIAALYRGLGNYGHFSGLEVMQSEDKLFTTVDQAQQLITPGAAYLTLDIIDDLKRPGADYFWRNYSSQYRIAWKTGTSYGNRDAWAVGTSPEWTIAVWVGNFNGQENQKISGLNAAAPLFFELFNSLDKDYYQDFFAKPKDDLEEIKVSAQTGYRLSDKIMEQDLADLTTAVVPKNAKPLRYSPYEEIVYTNQAQTREVCSRCWERDDLTKSLEVVYPPQVVAYLSKRGNNVYTTLPHRADCPTVTNNNPIEFIYPQQDSIISIPRGSNGNYQKVTFKVAHSGQNSKLFWYLDQQYLGTTKGSHQKLMLPASGEHQLHVVDGAGYHREIDFYVKK</sequence>
<evidence type="ECO:0000256" key="2">
    <source>
        <dbReference type="ARBA" id="ARBA00004401"/>
    </source>
</evidence>
<evidence type="ECO:0000259" key="16">
    <source>
        <dbReference type="Pfam" id="PF00905"/>
    </source>
</evidence>
<keyword evidence="12" id="KW-0511">Multifunctional enzyme</keyword>
<evidence type="ECO:0000256" key="6">
    <source>
        <dbReference type="ARBA" id="ARBA00022670"/>
    </source>
</evidence>
<feature type="domain" description="Penicillin-binding protein transpeptidase" evidence="16">
    <location>
        <begin position="301"/>
        <end position="566"/>
    </location>
</feature>
<keyword evidence="9" id="KW-0378">Hydrolase</keyword>
<dbReference type="GO" id="GO:0030288">
    <property type="term" value="C:outer membrane-bounded periplasmic space"/>
    <property type="evidence" value="ECO:0007669"/>
    <property type="project" value="TreeGrafter"/>
</dbReference>
<proteinExistence type="predicted"/>
<keyword evidence="10" id="KW-0735">Signal-anchor</keyword>
<keyword evidence="11" id="KW-0046">Antibiotic resistance</keyword>
<comment type="function">
    <text evidence="1">Cell wall formation. Synthesis of cross-linked peptidoglycan from the lipid intermediates. The enzyme has a penicillin-insensitive transglycosylase N-terminal domain (formation of linear glycan strands) and a penicillin-sensitive transpeptidase C-terminal domain (cross-linking of the peptide subunits).</text>
</comment>
<evidence type="ECO:0000256" key="3">
    <source>
        <dbReference type="ARBA" id="ARBA00012448"/>
    </source>
</evidence>
<dbReference type="InterPro" id="IPR001264">
    <property type="entry name" value="Glyco_trans_51"/>
</dbReference>
<dbReference type="InterPro" id="IPR012338">
    <property type="entry name" value="Beta-lactam/transpept-like"/>
</dbReference>
<dbReference type="GO" id="GO:0005886">
    <property type="term" value="C:plasma membrane"/>
    <property type="evidence" value="ECO:0007669"/>
    <property type="project" value="UniProtKB-SubCell"/>
</dbReference>
<comment type="catalytic activity">
    <reaction evidence="15">
        <text>[GlcNAc-(1-&gt;4)-Mur2Ac(oyl-L-Ala-gamma-D-Glu-L-Lys-D-Ala-D-Ala)](n)-di-trans,octa-cis-undecaprenyl diphosphate + beta-D-GlcNAc-(1-&gt;4)-Mur2Ac(oyl-L-Ala-gamma-D-Glu-L-Lys-D-Ala-D-Ala)-di-trans,octa-cis-undecaprenyl diphosphate = [GlcNAc-(1-&gt;4)-Mur2Ac(oyl-L-Ala-gamma-D-Glu-L-Lys-D-Ala-D-Ala)](n+1)-di-trans,octa-cis-undecaprenyl diphosphate + di-trans,octa-cis-undecaprenyl diphosphate + H(+)</text>
        <dbReference type="Rhea" id="RHEA:23708"/>
        <dbReference type="Rhea" id="RHEA-COMP:9602"/>
        <dbReference type="Rhea" id="RHEA-COMP:9603"/>
        <dbReference type="ChEBI" id="CHEBI:15378"/>
        <dbReference type="ChEBI" id="CHEBI:58405"/>
        <dbReference type="ChEBI" id="CHEBI:60033"/>
        <dbReference type="ChEBI" id="CHEBI:78435"/>
        <dbReference type="EC" id="2.4.99.28"/>
    </reaction>
</comment>
<dbReference type="PANTHER" id="PTHR32282:SF15">
    <property type="entry name" value="PENICILLIN-BINDING PROTEIN 1C"/>
    <property type="match status" value="1"/>
</dbReference>
<feature type="domain" description="Penicillin-binding C-terminal" evidence="18">
    <location>
        <begin position="690"/>
        <end position="775"/>
    </location>
</feature>
<protein>
    <recommendedName>
        <fullName evidence="4">Penicillin-binding protein 1A</fullName>
        <ecNumber evidence="14">2.4.99.28</ecNumber>
        <ecNumber evidence="3">3.4.16.4</ecNumber>
    </recommendedName>
</protein>
<dbReference type="InterPro" id="IPR009647">
    <property type="entry name" value="PBP_C"/>
</dbReference>